<dbReference type="Pfam" id="PF01424">
    <property type="entry name" value="R3H"/>
    <property type="match status" value="1"/>
</dbReference>
<accession>A0ABR2VDD5</accession>
<feature type="compositionally biased region" description="Acidic residues" evidence="1">
    <location>
        <begin position="351"/>
        <end position="364"/>
    </location>
</feature>
<evidence type="ECO:0008006" key="6">
    <source>
        <dbReference type="Google" id="ProtNLM"/>
    </source>
</evidence>
<protein>
    <recommendedName>
        <fullName evidence="6">Protein SQS1</fullName>
    </recommendedName>
</protein>
<gene>
    <name evidence="4" type="ORF">SUNI508_13330</name>
</gene>
<feature type="compositionally biased region" description="Basic residues" evidence="1">
    <location>
        <begin position="1"/>
        <end position="11"/>
    </location>
</feature>
<feature type="region of interest" description="Disordered" evidence="1">
    <location>
        <begin position="418"/>
        <end position="439"/>
    </location>
</feature>
<sequence length="716" mass="79040">MGRRNTPKGKRQGGPSSGRPKGNPQSSRLNPFASPYNPSAPFAGPAAGSRGHTLADEARNTSKRPRSFFGHDAKLRHKPVIFVSAGLMDPMKELNIPQEEATQVVKKGAPKVEKHILPAAHTEAGGTGGQAATPADKVPVSAENKSNVSSPPQLFIVDTTGDKSLRPEKLDSLPILPRDDSEHDSDSSAEVILFKGRDHALRSAAESKRASPKPKQTDDSIQLHEMDVEIKVVEKTIEQTTAIDQSTLVHQSTQQETEQMSIMESLPAKNVTSKIADPSPFDTLLDATHSDEEAALVADYLANMDDDEDEDEDEDGEKEEVDSHPGLGSHAFHLLRDLGGSDSDAIPEPVTGDESDEDGDESDDDLAAEFAEPSDAQRQRVEQEDERMARLLAKQEELGLGGDDIVLYDDADDDDQGEWQIAPKTTPRRKKKGSTKQAKIVQKKGQFPSATAMANAFDELDLMDWHRAALNNFEQAAQRKSRPPVHSDSELEEAMNITFQKDRLKKAEKKRQREALRAQGLLGKNVNPDDLRVKYQVGMSKDELVFELEQFVTGDDEQLIFPPLDKHARKCLHTVASHLKIKSQSSGSGDNRHPVLFRTGRTLAYEEQMFERIVDKIIRRPYFTRVDVDTEVAKAHRAGLRKDTSNLKRKDNAVSYREGEVVGQHARELTSENKGRVLLEKMGWSKGMALGTLDNKGIMVPIAHVMKKSRLGLGDA</sequence>
<feature type="region of interest" description="Disordered" evidence="1">
    <location>
        <begin position="1"/>
        <end position="75"/>
    </location>
</feature>
<feature type="region of interest" description="Disordered" evidence="1">
    <location>
        <begin position="306"/>
        <end position="364"/>
    </location>
</feature>
<evidence type="ECO:0000259" key="2">
    <source>
        <dbReference type="PROSITE" id="PS50174"/>
    </source>
</evidence>
<keyword evidence="5" id="KW-1185">Reference proteome</keyword>
<dbReference type="InterPro" id="IPR036867">
    <property type="entry name" value="R3H_dom_sf"/>
</dbReference>
<dbReference type="InterPro" id="IPR051189">
    <property type="entry name" value="Splicing_assoc_domain"/>
</dbReference>
<dbReference type="InterPro" id="IPR000467">
    <property type="entry name" value="G_patch_dom"/>
</dbReference>
<dbReference type="Gene3D" id="3.30.1370.50">
    <property type="entry name" value="R3H-like domain"/>
    <property type="match status" value="1"/>
</dbReference>
<dbReference type="PROSITE" id="PS50174">
    <property type="entry name" value="G_PATCH"/>
    <property type="match status" value="1"/>
</dbReference>
<feature type="compositionally biased region" description="Low complexity" evidence="1">
    <location>
        <begin position="39"/>
        <end position="49"/>
    </location>
</feature>
<name>A0ABR2VDD5_9PEZI</name>
<feature type="compositionally biased region" description="Basic and acidic residues" evidence="1">
    <location>
        <begin position="160"/>
        <end position="186"/>
    </location>
</feature>
<proteinExistence type="predicted"/>
<evidence type="ECO:0000313" key="5">
    <source>
        <dbReference type="Proteomes" id="UP001408356"/>
    </source>
</evidence>
<feature type="compositionally biased region" description="Acidic residues" evidence="1">
    <location>
        <begin position="306"/>
        <end position="320"/>
    </location>
</feature>
<dbReference type="SMART" id="SM00443">
    <property type="entry name" value="G_patch"/>
    <property type="match status" value="1"/>
</dbReference>
<evidence type="ECO:0000259" key="3">
    <source>
        <dbReference type="PROSITE" id="PS51061"/>
    </source>
</evidence>
<feature type="compositionally biased region" description="Polar residues" evidence="1">
    <location>
        <begin position="143"/>
        <end position="152"/>
    </location>
</feature>
<evidence type="ECO:0000313" key="4">
    <source>
        <dbReference type="EMBL" id="KAK9424945.1"/>
    </source>
</evidence>
<reference evidence="4 5" key="1">
    <citation type="journal article" date="2024" name="J. Plant Pathol.">
        <title>Sequence and assembly of the genome of Seiridium unicorne, isolate CBS 538.82, causal agent of cypress canker disease.</title>
        <authorList>
            <person name="Scali E."/>
            <person name="Rocca G.D."/>
            <person name="Danti R."/>
            <person name="Garbelotto M."/>
            <person name="Barberini S."/>
            <person name="Baroncelli R."/>
            <person name="Emiliani G."/>
        </authorList>
    </citation>
    <scope>NUCLEOTIDE SEQUENCE [LARGE SCALE GENOMIC DNA]</scope>
    <source>
        <strain evidence="4 5">BM-138-508</strain>
    </source>
</reference>
<dbReference type="PANTHER" id="PTHR14195">
    <property type="entry name" value="G PATCH DOMAIN CONTAINING PROTEIN 2"/>
    <property type="match status" value="1"/>
</dbReference>
<dbReference type="SUPFAM" id="SSF82708">
    <property type="entry name" value="R3H domain"/>
    <property type="match status" value="1"/>
</dbReference>
<dbReference type="InterPro" id="IPR001374">
    <property type="entry name" value="R3H_dom"/>
</dbReference>
<feature type="domain" description="G-patch" evidence="2">
    <location>
        <begin position="671"/>
        <end position="716"/>
    </location>
</feature>
<dbReference type="SMART" id="SM00393">
    <property type="entry name" value="R3H"/>
    <property type="match status" value="1"/>
</dbReference>
<dbReference type="PROSITE" id="PS51061">
    <property type="entry name" value="R3H"/>
    <property type="match status" value="1"/>
</dbReference>
<dbReference type="Proteomes" id="UP001408356">
    <property type="component" value="Unassembled WGS sequence"/>
</dbReference>
<dbReference type="EMBL" id="JARVKF010000027">
    <property type="protein sequence ID" value="KAK9424945.1"/>
    <property type="molecule type" value="Genomic_DNA"/>
</dbReference>
<feature type="region of interest" description="Disordered" evidence="1">
    <location>
        <begin position="117"/>
        <end position="188"/>
    </location>
</feature>
<dbReference type="Pfam" id="PF01585">
    <property type="entry name" value="G-patch"/>
    <property type="match status" value="1"/>
</dbReference>
<feature type="domain" description="R3H" evidence="3">
    <location>
        <begin position="538"/>
        <end position="600"/>
    </location>
</feature>
<feature type="compositionally biased region" description="Low complexity" evidence="1">
    <location>
        <begin position="119"/>
        <end position="135"/>
    </location>
</feature>
<comment type="caution">
    <text evidence="4">The sequence shown here is derived from an EMBL/GenBank/DDBJ whole genome shotgun (WGS) entry which is preliminary data.</text>
</comment>
<organism evidence="4 5">
    <name type="scientific">Seiridium unicorne</name>
    <dbReference type="NCBI Taxonomy" id="138068"/>
    <lineage>
        <taxon>Eukaryota</taxon>
        <taxon>Fungi</taxon>
        <taxon>Dikarya</taxon>
        <taxon>Ascomycota</taxon>
        <taxon>Pezizomycotina</taxon>
        <taxon>Sordariomycetes</taxon>
        <taxon>Xylariomycetidae</taxon>
        <taxon>Amphisphaeriales</taxon>
        <taxon>Sporocadaceae</taxon>
        <taxon>Seiridium</taxon>
    </lineage>
</organism>
<evidence type="ECO:0000256" key="1">
    <source>
        <dbReference type="SAM" id="MobiDB-lite"/>
    </source>
</evidence>